<dbReference type="Pfam" id="PF19775">
    <property type="entry name" value="DUF6261"/>
    <property type="match status" value="1"/>
</dbReference>
<dbReference type="EMBL" id="VWSH01000001">
    <property type="protein sequence ID" value="KAA5537436.1"/>
    <property type="molecule type" value="Genomic_DNA"/>
</dbReference>
<accession>A0A5M6CR47</accession>
<protein>
    <submittedName>
        <fullName evidence="1">Uncharacterized protein</fullName>
    </submittedName>
</protein>
<comment type="caution">
    <text evidence="1">The sequence shown here is derived from an EMBL/GenBank/DDBJ whole genome shotgun (WGS) entry which is preliminary data.</text>
</comment>
<reference evidence="1 2" key="1">
    <citation type="submission" date="2019-09" db="EMBL/GenBank/DDBJ databases">
        <title>Genome sequence and assembly of Taibaiella sp.</title>
        <authorList>
            <person name="Chhetri G."/>
        </authorList>
    </citation>
    <scope>NUCLEOTIDE SEQUENCE [LARGE SCALE GENOMIC DNA]</scope>
    <source>
        <strain evidence="1 2">KVB11</strain>
    </source>
</reference>
<organism evidence="1 2">
    <name type="scientific">Taibaiella lutea</name>
    <dbReference type="NCBI Taxonomy" id="2608001"/>
    <lineage>
        <taxon>Bacteria</taxon>
        <taxon>Pseudomonadati</taxon>
        <taxon>Bacteroidota</taxon>
        <taxon>Chitinophagia</taxon>
        <taxon>Chitinophagales</taxon>
        <taxon>Chitinophagaceae</taxon>
        <taxon>Taibaiella</taxon>
    </lineage>
</organism>
<proteinExistence type="predicted"/>
<keyword evidence="2" id="KW-1185">Reference proteome</keyword>
<dbReference type="InterPro" id="IPR046228">
    <property type="entry name" value="DUF6261"/>
</dbReference>
<dbReference type="AlphaFoldDB" id="A0A5M6CR47"/>
<name>A0A5M6CR47_9BACT</name>
<gene>
    <name evidence="1" type="ORF">F0919_07105</name>
</gene>
<evidence type="ECO:0000313" key="2">
    <source>
        <dbReference type="Proteomes" id="UP000323632"/>
    </source>
</evidence>
<sequence length="250" mass="28530">MITTPNLEKFRQGDFVQYMNNVLEILTATQANNLLVANQRNNLKALTEELNATWQPIVGSELTPEIEAIDRQRDLIFTGFKLTLDNWASNHYYPEWRNAAFMLSDNIAGHGERITLMRYQQQTATFNAIINDFENELLVHLQTLNLQDWLAEIKTLNTTFNEMYVKRTQAISGHQPGLIDELIGKTTIVFRQLKSIFEARFAVAVADGAYIVPEFQQVENEWSMLGQQYNDAVSRYSGSEADESKGNEAA</sequence>
<evidence type="ECO:0000313" key="1">
    <source>
        <dbReference type="EMBL" id="KAA5537436.1"/>
    </source>
</evidence>
<dbReference type="RefSeq" id="WP_150032012.1">
    <property type="nucleotide sequence ID" value="NZ_VWSH01000001.1"/>
</dbReference>
<dbReference type="Proteomes" id="UP000323632">
    <property type="component" value="Unassembled WGS sequence"/>
</dbReference>